<dbReference type="PANTHER" id="PTHR10353">
    <property type="entry name" value="GLYCOSYL HYDROLASE"/>
    <property type="match status" value="1"/>
</dbReference>
<evidence type="ECO:0000256" key="1">
    <source>
        <dbReference type="ARBA" id="ARBA00010838"/>
    </source>
</evidence>
<dbReference type="FunFam" id="3.20.20.80:FF:000020">
    <property type="entry name" value="Beta-glucosidase 12"/>
    <property type="match status" value="1"/>
</dbReference>
<organism evidence="5 6">
    <name type="scientific">Phtheirospermum japonicum</name>
    <dbReference type="NCBI Taxonomy" id="374723"/>
    <lineage>
        <taxon>Eukaryota</taxon>
        <taxon>Viridiplantae</taxon>
        <taxon>Streptophyta</taxon>
        <taxon>Embryophyta</taxon>
        <taxon>Tracheophyta</taxon>
        <taxon>Spermatophyta</taxon>
        <taxon>Magnoliopsida</taxon>
        <taxon>eudicotyledons</taxon>
        <taxon>Gunneridae</taxon>
        <taxon>Pentapetalae</taxon>
        <taxon>asterids</taxon>
        <taxon>lamiids</taxon>
        <taxon>Lamiales</taxon>
        <taxon>Orobanchaceae</taxon>
        <taxon>Orobanchaceae incertae sedis</taxon>
        <taxon>Phtheirospermum</taxon>
    </lineage>
</organism>
<comment type="similarity">
    <text evidence="1 4">Belongs to the glycosyl hydrolase 1 family.</text>
</comment>
<reference evidence="5" key="1">
    <citation type="submission" date="2020-07" db="EMBL/GenBank/DDBJ databases">
        <title>Ethylene signaling mediates host invasion by parasitic plants.</title>
        <authorList>
            <person name="Yoshida S."/>
        </authorList>
    </citation>
    <scope>NUCLEOTIDE SEQUENCE</scope>
    <source>
        <strain evidence="5">Okayama</strain>
    </source>
</reference>
<dbReference type="Pfam" id="PF00232">
    <property type="entry name" value="Glyco_hydro_1"/>
    <property type="match status" value="2"/>
</dbReference>
<proteinExistence type="inferred from homology"/>
<dbReference type="InterPro" id="IPR001360">
    <property type="entry name" value="Glyco_hydro_1"/>
</dbReference>
<dbReference type="Proteomes" id="UP000653305">
    <property type="component" value="Unassembled WGS sequence"/>
</dbReference>
<dbReference type="PRINTS" id="PR00131">
    <property type="entry name" value="GLHYDRLASE1"/>
</dbReference>
<keyword evidence="6" id="KW-1185">Reference proteome</keyword>
<dbReference type="GO" id="GO:0008422">
    <property type="term" value="F:beta-glucosidase activity"/>
    <property type="evidence" value="ECO:0007669"/>
    <property type="project" value="TreeGrafter"/>
</dbReference>
<gene>
    <name evidence="5" type="ORF">PHJA_002407100</name>
</gene>
<evidence type="ECO:0000256" key="4">
    <source>
        <dbReference type="RuleBase" id="RU003690"/>
    </source>
</evidence>
<dbReference type="EMBL" id="BMAC01000760">
    <property type="protein sequence ID" value="GFQ02631.1"/>
    <property type="molecule type" value="Genomic_DNA"/>
</dbReference>
<dbReference type="Gene3D" id="3.20.20.80">
    <property type="entry name" value="Glycosidases"/>
    <property type="match status" value="2"/>
</dbReference>
<name>A0A830CRX9_9LAMI</name>
<evidence type="ECO:0000313" key="5">
    <source>
        <dbReference type="EMBL" id="GFQ02631.1"/>
    </source>
</evidence>
<accession>A0A830CRX9</accession>
<keyword evidence="3" id="KW-0326">Glycosidase</keyword>
<comment type="caution">
    <text evidence="5">The sequence shown here is derived from an EMBL/GenBank/DDBJ whole genome shotgun (WGS) entry which is preliminary data.</text>
</comment>
<dbReference type="InterPro" id="IPR017853">
    <property type="entry name" value="GH"/>
</dbReference>
<sequence>MNPSACYTPPRDISPSLITRNDFPNDFVFGTGISAYQNEGAAAKGGRGPSIWDAFTLNTPGRIADGSNGNVATDTYNRFKEDVKMVKKMGFDAFKISISWSRILPGGTRSAGVNREGIDYYNELIDTLLAHGVEPYVTLFFFDFPQCLEKEYGGFLSKRVVQDFVEYAELCFWEFGDRVKHWMTMNASWAYCTGGYVTCIFPPSKGDPTAFFSALEGLGNKDKVRSDDDDDDDDQVAVYCGVYEPRQVLSDCRRRLCHSDEDNDRDRGATNSNGYDPKNAYTVARNMLLAHAAAVDSYRKKFQEQQGGKIGIALNCHWFEPYNKRDDDDIKATKRALDFMLGWFLEPIMTGQYPQNMTSFVPCKNLAPFTPQESSMVKGSIDFLGLNYYTAHYAANDPNPKGQDGYYKDQRIRFYTRSRQHKMAIGPSVSLPWLCSVPHGIHKLLNYINATYFHGKTSLPIYITENGVDQKNDHELTPREGCDDQHRMRYFQSHIANVRKAIDDGVNVKGYFAWAWSDPFEWAAGYTIRFGLMYVDFKNDLARYPKSSALWFSKFLMKSRKKQTKNKHIKDTKDGC</sequence>
<evidence type="ECO:0000256" key="2">
    <source>
        <dbReference type="ARBA" id="ARBA00022801"/>
    </source>
</evidence>
<dbReference type="SUPFAM" id="SSF51445">
    <property type="entry name" value="(Trans)glycosidases"/>
    <property type="match status" value="1"/>
</dbReference>
<dbReference type="PROSITE" id="PS00653">
    <property type="entry name" value="GLYCOSYL_HYDROL_F1_2"/>
    <property type="match status" value="1"/>
</dbReference>
<dbReference type="AlphaFoldDB" id="A0A830CRX9"/>
<protein>
    <submittedName>
        <fullName evidence="5">Raucaffricine-o-beta-d-glucosidase</fullName>
    </submittedName>
</protein>
<evidence type="ECO:0000313" key="6">
    <source>
        <dbReference type="Proteomes" id="UP000653305"/>
    </source>
</evidence>
<dbReference type="OrthoDB" id="904310at2759"/>
<dbReference type="PANTHER" id="PTHR10353:SF137">
    <property type="entry name" value="MYROSINASE 3-RELATED"/>
    <property type="match status" value="1"/>
</dbReference>
<keyword evidence="2" id="KW-0378">Hydrolase</keyword>
<dbReference type="InterPro" id="IPR033132">
    <property type="entry name" value="GH_1_N_CS"/>
</dbReference>
<dbReference type="GO" id="GO:0005975">
    <property type="term" value="P:carbohydrate metabolic process"/>
    <property type="evidence" value="ECO:0007669"/>
    <property type="project" value="InterPro"/>
</dbReference>
<evidence type="ECO:0000256" key="3">
    <source>
        <dbReference type="ARBA" id="ARBA00023295"/>
    </source>
</evidence>